<dbReference type="PROSITE" id="PS50995">
    <property type="entry name" value="HTH_MARR_2"/>
    <property type="match status" value="1"/>
</dbReference>
<dbReference type="Pfam" id="PF12802">
    <property type="entry name" value="MarR_2"/>
    <property type="match status" value="1"/>
</dbReference>
<dbReference type="PANTHER" id="PTHR33164:SF99">
    <property type="entry name" value="MARR FAMILY REGULATORY PROTEIN"/>
    <property type="match status" value="1"/>
</dbReference>
<accession>A0A4Q9KB76</accession>
<dbReference type="SUPFAM" id="SSF46785">
    <property type="entry name" value="Winged helix' DNA-binding domain"/>
    <property type="match status" value="1"/>
</dbReference>
<evidence type="ECO:0000313" key="3">
    <source>
        <dbReference type="Proteomes" id="UP000292373"/>
    </source>
</evidence>
<comment type="caution">
    <text evidence="2">The sequence shown here is derived from an EMBL/GenBank/DDBJ whole genome shotgun (WGS) entry which is preliminary data.</text>
</comment>
<dbReference type="GO" id="GO:0006950">
    <property type="term" value="P:response to stress"/>
    <property type="evidence" value="ECO:0007669"/>
    <property type="project" value="TreeGrafter"/>
</dbReference>
<dbReference type="AlphaFoldDB" id="A0A4Q9KB76"/>
<dbReference type="InterPro" id="IPR036390">
    <property type="entry name" value="WH_DNA-bd_sf"/>
</dbReference>
<dbReference type="GO" id="GO:0003700">
    <property type="term" value="F:DNA-binding transcription factor activity"/>
    <property type="evidence" value="ECO:0007669"/>
    <property type="project" value="InterPro"/>
</dbReference>
<reference evidence="2 3" key="1">
    <citation type="submission" date="2019-01" db="EMBL/GenBank/DDBJ databases">
        <title>Lactibacter flavus gen. nov., sp. nov., a novel bacterium of the family Propionibacteriaceae isolated from raw milk and dairy products.</title>
        <authorList>
            <person name="Huptas C."/>
            <person name="Wenning M."/>
            <person name="Breitenwieser F."/>
            <person name="Doll E."/>
            <person name="Von Neubeck M."/>
            <person name="Busse H.-J."/>
            <person name="Scherer S."/>
        </authorList>
    </citation>
    <scope>NUCLEOTIDE SEQUENCE [LARGE SCALE GENOMIC DNA]</scope>
    <source>
        <strain evidence="2 3">KCTC 33808</strain>
    </source>
</reference>
<dbReference type="SMART" id="SM00347">
    <property type="entry name" value="HTH_MARR"/>
    <property type="match status" value="1"/>
</dbReference>
<dbReference type="Proteomes" id="UP000292373">
    <property type="component" value="Unassembled WGS sequence"/>
</dbReference>
<dbReference type="OrthoDB" id="3526267at2"/>
<evidence type="ECO:0000313" key="2">
    <source>
        <dbReference type="EMBL" id="TBT82744.1"/>
    </source>
</evidence>
<proteinExistence type="predicted"/>
<dbReference type="EMBL" id="SDMQ01000018">
    <property type="protein sequence ID" value="TBT82744.1"/>
    <property type="molecule type" value="Genomic_DNA"/>
</dbReference>
<sequence length="158" mass="17538">MTSVRWLNEDEIETWLKFRAVVELYPGLLDAQLRRDSQLTHMEYQVLAMLSEQPDRTLRMTGLATRSNSSLTRMSHVVTRLEARGIVARSACAADGRATNVTLTPAGHDLLAAAAPGHVTQVRESFLDALNPEQLEQLDAIADAILDRIDPDGRMTAR</sequence>
<dbReference type="Gene3D" id="1.10.10.10">
    <property type="entry name" value="Winged helix-like DNA-binding domain superfamily/Winged helix DNA-binding domain"/>
    <property type="match status" value="1"/>
</dbReference>
<protein>
    <submittedName>
        <fullName evidence="2">MarR family transcriptional regulator</fullName>
    </submittedName>
</protein>
<dbReference type="RefSeq" id="WP_131169933.1">
    <property type="nucleotide sequence ID" value="NZ_SDMQ01000018.1"/>
</dbReference>
<name>A0A4Q9KB76_9ACTN</name>
<dbReference type="PANTHER" id="PTHR33164">
    <property type="entry name" value="TRANSCRIPTIONAL REGULATOR, MARR FAMILY"/>
    <property type="match status" value="1"/>
</dbReference>
<dbReference type="PRINTS" id="PR00598">
    <property type="entry name" value="HTHMARR"/>
</dbReference>
<dbReference type="InterPro" id="IPR039422">
    <property type="entry name" value="MarR/SlyA-like"/>
</dbReference>
<feature type="domain" description="HTH marR-type" evidence="1">
    <location>
        <begin position="1"/>
        <end position="147"/>
    </location>
</feature>
<keyword evidence="3" id="KW-1185">Reference proteome</keyword>
<gene>
    <name evidence="2" type="ORF">ET989_13720</name>
</gene>
<evidence type="ECO:0000259" key="1">
    <source>
        <dbReference type="PROSITE" id="PS50995"/>
    </source>
</evidence>
<organism evidence="2 3">
    <name type="scientific">Propioniciclava sinopodophylli</name>
    <dbReference type="NCBI Taxonomy" id="1837344"/>
    <lineage>
        <taxon>Bacteria</taxon>
        <taxon>Bacillati</taxon>
        <taxon>Actinomycetota</taxon>
        <taxon>Actinomycetes</taxon>
        <taxon>Propionibacteriales</taxon>
        <taxon>Propionibacteriaceae</taxon>
        <taxon>Propioniciclava</taxon>
    </lineage>
</organism>
<dbReference type="InterPro" id="IPR036388">
    <property type="entry name" value="WH-like_DNA-bd_sf"/>
</dbReference>
<dbReference type="InterPro" id="IPR000835">
    <property type="entry name" value="HTH_MarR-typ"/>
</dbReference>